<dbReference type="Gene3D" id="3.30.565.10">
    <property type="entry name" value="Histidine kinase-like ATPase, C-terminal domain"/>
    <property type="match status" value="1"/>
</dbReference>
<name>A0A0S2I3Q8_9BACT</name>
<dbReference type="PROSITE" id="PS50109">
    <property type="entry name" value="HIS_KIN"/>
    <property type="match status" value="1"/>
</dbReference>
<dbReference type="InterPro" id="IPR011006">
    <property type="entry name" value="CheY-like_superfamily"/>
</dbReference>
<dbReference type="CDD" id="cd17546">
    <property type="entry name" value="REC_hyHK_CKI1_RcsC-like"/>
    <property type="match status" value="1"/>
</dbReference>
<dbReference type="Pfam" id="PF00512">
    <property type="entry name" value="HisKA"/>
    <property type="match status" value="1"/>
</dbReference>
<dbReference type="InterPro" id="IPR036890">
    <property type="entry name" value="HATPase_C_sf"/>
</dbReference>
<dbReference type="PANTHER" id="PTHR43047">
    <property type="entry name" value="TWO-COMPONENT HISTIDINE PROTEIN KINASE"/>
    <property type="match status" value="1"/>
</dbReference>
<dbReference type="Gene3D" id="3.30.450.20">
    <property type="entry name" value="PAS domain"/>
    <property type="match status" value="2"/>
</dbReference>
<evidence type="ECO:0000256" key="4">
    <source>
        <dbReference type="ARBA" id="ARBA00022679"/>
    </source>
</evidence>
<evidence type="ECO:0000256" key="3">
    <source>
        <dbReference type="ARBA" id="ARBA00022553"/>
    </source>
</evidence>
<dbReference type="SUPFAM" id="SSF47384">
    <property type="entry name" value="Homodimeric domain of signal transducing histidine kinase"/>
    <property type="match status" value="1"/>
</dbReference>
<keyword evidence="13" id="KW-1185">Reference proteome</keyword>
<dbReference type="Proteomes" id="UP000064893">
    <property type="component" value="Chromosome"/>
</dbReference>
<keyword evidence="3 6" id="KW-0597">Phosphoprotein</keyword>
<dbReference type="RefSeq" id="WP_057954217.1">
    <property type="nucleotide sequence ID" value="NZ_CP013118.1"/>
</dbReference>
<evidence type="ECO:0000313" key="12">
    <source>
        <dbReference type="EMBL" id="ALO16871.1"/>
    </source>
</evidence>
<dbReference type="Pfam" id="PF13426">
    <property type="entry name" value="PAS_9"/>
    <property type="match status" value="1"/>
</dbReference>
<evidence type="ECO:0000256" key="2">
    <source>
        <dbReference type="ARBA" id="ARBA00012438"/>
    </source>
</evidence>
<dbReference type="InterPro" id="IPR000700">
    <property type="entry name" value="PAS-assoc_C"/>
</dbReference>
<dbReference type="CDD" id="cd00082">
    <property type="entry name" value="HisKA"/>
    <property type="match status" value="1"/>
</dbReference>
<gene>
    <name evidence="12" type="primary">arcB_9</name>
    <name evidence="12" type="ORF">L21SP5_03257</name>
</gene>
<dbReference type="Gene3D" id="1.10.287.130">
    <property type="match status" value="1"/>
</dbReference>
<sequence>MRRIFLFILFFTSLNLAQAEKQKLRVGIRSNYPPYEFTSNERIIGFNIDILNQLSDLFSYDLEFVKGEKETLQQMLDSGRIDFISFCFQSQENKADYNLSIPYNMVSFGIYIPYQSSIQHPQDIMPYKVSLRNELLYEMMRNNKKFAGHLTLRRSQNQCLQDVMNGDADAAIISSLSGKYLIERHNYKMIKVPPINFKNLQYSFAFSKTNDSLLVQFNEGLNILRETGTYNRIYQKWFGEVHPKQIKETKSVIYWPYYVLSLIIVVLIMLFLNQRRKYAYLKHLKTKEIEIRHNAEKTLYDYQLIVEGMVDTLPHIIVAQDEDKKIRLVNKAFLQLIGQPKDEILNKKIDTKSLPDKNLISLLEHEGDDQSALNYHMKLVDTNSRMRTFDLTKRKIKKATSKEIISILVGIDITEREQQGEALRQEKALLTSLINSIPDLIFYKDRTLKYMGANNAFKAFNNFKSEKEFVGKTDYNIFDEKRAKEYKRTDQEILNTKERIELSSWETDEKGKKILYDTLKVPIIDHNGELTGIVGISRDITQQADIQRQLHRAKSKAEESDKLKTIFLTNLSHEIRTPLNSIIGFSDLLTDPDLTDDQREEFTELISKSGASLLTLVDDIIDLSKIEANQIQINKNRFNINQMLVDLHEAIEENRDAAHKHAVSLEYYIPGNEDQALYFEHDDFRIRQVLSNLIKNALKYTNKGEVKFGYRFTEDEIVFFVKDTGLGISEQDKAHIFEHYNSGKSIEQFGGSGLGLSISKKLVEILGGKIDFTTDELKGSEFFFSFPLDKHDTSHDTARTELAETYDWSDIQILVAEDEQNNFMFIKEALKNTGAKIIWAEDGQKAVEEAQRNPKIDLVLMDIKMPKLNGYEATKQIKKIRSDLPIIAQTAYAMSDEKDLSLQAGCDEYLTKPIRPKKLLKKINQLL</sequence>
<dbReference type="SMART" id="SM00387">
    <property type="entry name" value="HATPase_c"/>
    <property type="match status" value="1"/>
</dbReference>
<dbReference type="NCBIfam" id="TIGR00229">
    <property type="entry name" value="sensory_box"/>
    <property type="match status" value="2"/>
</dbReference>
<dbReference type="AlphaFoldDB" id="A0A0S2I3Q8"/>
<dbReference type="SUPFAM" id="SSF55785">
    <property type="entry name" value="PYP-like sensor domain (PAS domain)"/>
    <property type="match status" value="2"/>
</dbReference>
<dbReference type="PROSITE" id="PS50112">
    <property type="entry name" value="PAS"/>
    <property type="match status" value="1"/>
</dbReference>
<keyword evidence="4 12" id="KW-0808">Transferase</keyword>
<dbReference type="GO" id="GO:0000155">
    <property type="term" value="F:phosphorelay sensor kinase activity"/>
    <property type="evidence" value="ECO:0007669"/>
    <property type="project" value="InterPro"/>
</dbReference>
<evidence type="ECO:0000256" key="7">
    <source>
        <dbReference type="SAM" id="Phobius"/>
    </source>
</evidence>
<keyword evidence="7" id="KW-1133">Transmembrane helix</keyword>
<evidence type="ECO:0000256" key="6">
    <source>
        <dbReference type="PROSITE-ProRule" id="PRU00169"/>
    </source>
</evidence>
<dbReference type="SUPFAM" id="SSF53850">
    <property type="entry name" value="Periplasmic binding protein-like II"/>
    <property type="match status" value="1"/>
</dbReference>
<reference evidence="12 13" key="1">
    <citation type="submission" date="2015-11" db="EMBL/GenBank/DDBJ databases">
        <title>Description and complete genome sequence of a novel strain predominating in hypersaline microbial mats and representing a new family of the Bacteriodetes phylum.</title>
        <authorList>
            <person name="Spring S."/>
            <person name="Bunk B."/>
            <person name="Sproer C."/>
            <person name="Klenk H.-P."/>
        </authorList>
    </citation>
    <scope>NUCLEOTIDE SEQUENCE [LARGE SCALE GENOMIC DNA]</scope>
    <source>
        <strain evidence="12 13">L21-Spi-D4</strain>
    </source>
</reference>
<dbReference type="STRING" id="1307839.L21SP5_03257"/>
<accession>A0A0S2I3Q8</accession>
<dbReference type="InterPro" id="IPR003661">
    <property type="entry name" value="HisK_dim/P_dom"/>
</dbReference>
<dbReference type="InterPro" id="IPR035965">
    <property type="entry name" value="PAS-like_dom_sf"/>
</dbReference>
<dbReference type="OrthoDB" id="9796457at2"/>
<dbReference type="InterPro" id="IPR001638">
    <property type="entry name" value="Solute-binding_3/MltF_N"/>
</dbReference>
<dbReference type="InterPro" id="IPR003594">
    <property type="entry name" value="HATPase_dom"/>
</dbReference>
<dbReference type="EMBL" id="CP013118">
    <property type="protein sequence ID" value="ALO16871.1"/>
    <property type="molecule type" value="Genomic_DNA"/>
</dbReference>
<dbReference type="Pfam" id="PF00072">
    <property type="entry name" value="Response_reg"/>
    <property type="match status" value="1"/>
</dbReference>
<keyword evidence="7" id="KW-0472">Membrane</keyword>
<evidence type="ECO:0000313" key="13">
    <source>
        <dbReference type="Proteomes" id="UP000064893"/>
    </source>
</evidence>
<dbReference type="PRINTS" id="PR00344">
    <property type="entry name" value="BCTRLSENSOR"/>
</dbReference>
<dbReference type="PROSITE" id="PS50113">
    <property type="entry name" value="PAC"/>
    <property type="match status" value="1"/>
</dbReference>
<dbReference type="Pfam" id="PF08448">
    <property type="entry name" value="PAS_4"/>
    <property type="match status" value="1"/>
</dbReference>
<keyword evidence="7" id="KW-0812">Transmembrane</keyword>
<dbReference type="InterPro" id="IPR036097">
    <property type="entry name" value="HisK_dim/P_sf"/>
</dbReference>
<dbReference type="Pfam" id="PF00497">
    <property type="entry name" value="SBP_bac_3"/>
    <property type="match status" value="1"/>
</dbReference>
<evidence type="ECO:0000259" key="10">
    <source>
        <dbReference type="PROSITE" id="PS50112"/>
    </source>
</evidence>
<evidence type="ECO:0000256" key="5">
    <source>
        <dbReference type="ARBA" id="ARBA00022777"/>
    </source>
</evidence>
<protein>
    <recommendedName>
        <fullName evidence="2">histidine kinase</fullName>
        <ecNumber evidence="2">2.7.13.3</ecNumber>
    </recommendedName>
</protein>
<dbReference type="EC" id="2.7.13.3" evidence="2"/>
<dbReference type="CDD" id="cd00130">
    <property type="entry name" value="PAS"/>
    <property type="match status" value="1"/>
</dbReference>
<feature type="domain" description="PAC" evidence="11">
    <location>
        <begin position="498"/>
        <end position="552"/>
    </location>
</feature>
<feature type="transmembrane region" description="Helical" evidence="7">
    <location>
        <begin position="254"/>
        <end position="272"/>
    </location>
</feature>
<organism evidence="12 13">
    <name type="scientific">Salinivirga cyanobacteriivorans</name>
    <dbReference type="NCBI Taxonomy" id="1307839"/>
    <lineage>
        <taxon>Bacteria</taxon>
        <taxon>Pseudomonadati</taxon>
        <taxon>Bacteroidota</taxon>
        <taxon>Bacteroidia</taxon>
        <taxon>Bacteroidales</taxon>
        <taxon>Salinivirgaceae</taxon>
        <taxon>Salinivirga</taxon>
    </lineage>
</organism>
<proteinExistence type="predicted"/>
<feature type="modified residue" description="4-aspartylphosphate" evidence="6">
    <location>
        <position position="862"/>
    </location>
</feature>
<dbReference type="Gene3D" id="3.40.50.2300">
    <property type="match status" value="1"/>
</dbReference>
<dbReference type="InterPro" id="IPR000014">
    <property type="entry name" value="PAS"/>
</dbReference>
<dbReference type="InterPro" id="IPR013656">
    <property type="entry name" value="PAS_4"/>
</dbReference>
<dbReference type="InterPro" id="IPR005467">
    <property type="entry name" value="His_kinase_dom"/>
</dbReference>
<feature type="domain" description="PAS" evidence="10">
    <location>
        <begin position="309"/>
        <end position="347"/>
    </location>
</feature>
<dbReference type="SUPFAM" id="SSF55874">
    <property type="entry name" value="ATPase domain of HSP90 chaperone/DNA topoisomerase II/histidine kinase"/>
    <property type="match status" value="1"/>
</dbReference>
<dbReference type="SUPFAM" id="SSF52172">
    <property type="entry name" value="CheY-like"/>
    <property type="match status" value="1"/>
</dbReference>
<dbReference type="SMART" id="SM00388">
    <property type="entry name" value="HisKA"/>
    <property type="match status" value="1"/>
</dbReference>
<dbReference type="PROSITE" id="PS50110">
    <property type="entry name" value="RESPONSE_REGULATORY"/>
    <property type="match status" value="1"/>
</dbReference>
<dbReference type="SMART" id="SM00062">
    <property type="entry name" value="PBPb"/>
    <property type="match status" value="1"/>
</dbReference>
<feature type="domain" description="Response regulatory" evidence="9">
    <location>
        <begin position="812"/>
        <end position="927"/>
    </location>
</feature>
<evidence type="ECO:0000259" key="8">
    <source>
        <dbReference type="PROSITE" id="PS50109"/>
    </source>
</evidence>
<dbReference type="SMART" id="SM00091">
    <property type="entry name" value="PAS"/>
    <property type="match status" value="2"/>
</dbReference>
<evidence type="ECO:0000256" key="1">
    <source>
        <dbReference type="ARBA" id="ARBA00000085"/>
    </source>
</evidence>
<evidence type="ECO:0000259" key="9">
    <source>
        <dbReference type="PROSITE" id="PS50110"/>
    </source>
</evidence>
<feature type="domain" description="Histidine kinase" evidence="8">
    <location>
        <begin position="570"/>
        <end position="790"/>
    </location>
</feature>
<dbReference type="InterPro" id="IPR001789">
    <property type="entry name" value="Sig_transdc_resp-reg_receiver"/>
</dbReference>
<keyword evidence="5" id="KW-0418">Kinase</keyword>
<comment type="catalytic activity">
    <reaction evidence="1">
        <text>ATP + protein L-histidine = ADP + protein N-phospho-L-histidine.</text>
        <dbReference type="EC" id="2.7.13.3"/>
    </reaction>
</comment>
<dbReference type="SMART" id="SM00448">
    <property type="entry name" value="REC"/>
    <property type="match status" value="1"/>
</dbReference>
<dbReference type="Pfam" id="PF02518">
    <property type="entry name" value="HATPase_c"/>
    <property type="match status" value="1"/>
</dbReference>
<dbReference type="KEGG" id="blq:L21SP5_03257"/>
<dbReference type="InterPro" id="IPR004358">
    <property type="entry name" value="Sig_transdc_His_kin-like_C"/>
</dbReference>
<evidence type="ECO:0000259" key="11">
    <source>
        <dbReference type="PROSITE" id="PS50113"/>
    </source>
</evidence>
<dbReference type="Gene3D" id="3.40.190.10">
    <property type="entry name" value="Periplasmic binding protein-like II"/>
    <property type="match status" value="2"/>
</dbReference>